<protein>
    <submittedName>
        <fullName evidence="3">F-box/LRR-repeat protein</fullName>
    </submittedName>
</protein>
<feature type="compositionally biased region" description="Basic and acidic residues" evidence="1">
    <location>
        <begin position="53"/>
        <end position="68"/>
    </location>
</feature>
<dbReference type="EMBL" id="MZNU01000053">
    <property type="protein sequence ID" value="OWP06157.1"/>
    <property type="molecule type" value="Genomic_DNA"/>
</dbReference>
<keyword evidence="4" id="KW-1185">Reference proteome</keyword>
<evidence type="ECO:0000256" key="2">
    <source>
        <dbReference type="SAM" id="SignalP"/>
    </source>
</evidence>
<feature type="region of interest" description="Disordered" evidence="1">
    <location>
        <begin position="53"/>
        <end position="74"/>
    </location>
</feature>
<dbReference type="InParanoid" id="A0A218ZDR0"/>
<feature type="signal peptide" evidence="2">
    <location>
        <begin position="1"/>
        <end position="22"/>
    </location>
</feature>
<reference evidence="3 4" key="1">
    <citation type="submission" date="2017-04" db="EMBL/GenBank/DDBJ databases">
        <title>Draft genome sequence of Marssonina coronaria NL1: causal agent of apple blotch.</title>
        <authorList>
            <person name="Cheng Q."/>
        </authorList>
    </citation>
    <scope>NUCLEOTIDE SEQUENCE [LARGE SCALE GENOMIC DNA]</scope>
    <source>
        <strain evidence="3 4">NL1</strain>
    </source>
</reference>
<dbReference type="Proteomes" id="UP000242519">
    <property type="component" value="Unassembled WGS sequence"/>
</dbReference>
<name>A0A218ZDR0_9HELO</name>
<dbReference type="AlphaFoldDB" id="A0A218ZDR0"/>
<accession>A0A218ZDR0</accession>
<evidence type="ECO:0000313" key="3">
    <source>
        <dbReference type="EMBL" id="OWP06157.1"/>
    </source>
</evidence>
<keyword evidence="2" id="KW-0732">Signal</keyword>
<feature type="chain" id="PRO_5013007774" evidence="2">
    <location>
        <begin position="23"/>
        <end position="74"/>
    </location>
</feature>
<evidence type="ECO:0000256" key="1">
    <source>
        <dbReference type="SAM" id="MobiDB-lite"/>
    </source>
</evidence>
<comment type="caution">
    <text evidence="3">The sequence shown here is derived from an EMBL/GenBank/DDBJ whole genome shotgun (WGS) entry which is preliminary data.</text>
</comment>
<proteinExistence type="predicted"/>
<evidence type="ECO:0000313" key="4">
    <source>
        <dbReference type="Proteomes" id="UP000242519"/>
    </source>
</evidence>
<sequence>MVFTFQLLQMLVAIQEDGLGSATELLEINPCPGITQDVGNLLASSAISGEVSLRRDGTREVRQPRISDDELEES</sequence>
<gene>
    <name evidence="3" type="ORF">B2J93_796</name>
</gene>
<organism evidence="3 4">
    <name type="scientific">Diplocarpon coronariae</name>
    <dbReference type="NCBI Taxonomy" id="2795749"/>
    <lineage>
        <taxon>Eukaryota</taxon>
        <taxon>Fungi</taxon>
        <taxon>Dikarya</taxon>
        <taxon>Ascomycota</taxon>
        <taxon>Pezizomycotina</taxon>
        <taxon>Leotiomycetes</taxon>
        <taxon>Helotiales</taxon>
        <taxon>Drepanopezizaceae</taxon>
        <taxon>Diplocarpon</taxon>
    </lineage>
</organism>